<feature type="region of interest" description="Disordered" evidence="1">
    <location>
        <begin position="1"/>
        <end position="20"/>
    </location>
</feature>
<name>A0A8T2CDE1_9BRAS</name>
<feature type="compositionally biased region" description="Low complexity" evidence="1">
    <location>
        <begin position="1"/>
        <end position="11"/>
    </location>
</feature>
<protein>
    <submittedName>
        <fullName evidence="2">Uncharacterized protein</fullName>
    </submittedName>
</protein>
<dbReference type="EMBL" id="JAEFBK010000006">
    <property type="protein sequence ID" value="KAG7595004.1"/>
    <property type="molecule type" value="Genomic_DNA"/>
</dbReference>
<sequence>MNNRKQAANENARNENKKVVSSPTRLHLLKSLKLLRHALVVQHEITCIRVLLHVGCEVDDLQQNKEQGRIIQRSVIRQVEINSSSSLGAVKKEVGHVEDECSRKR</sequence>
<keyword evidence="3" id="KW-1185">Reference proteome</keyword>
<dbReference type="Proteomes" id="UP000694240">
    <property type="component" value="Chromosome 6"/>
</dbReference>
<proteinExistence type="predicted"/>
<comment type="caution">
    <text evidence="2">The sequence shown here is derived from an EMBL/GenBank/DDBJ whole genome shotgun (WGS) entry which is preliminary data.</text>
</comment>
<dbReference type="AlphaFoldDB" id="A0A8T2CDE1"/>
<reference evidence="2 3" key="1">
    <citation type="submission" date="2020-12" db="EMBL/GenBank/DDBJ databases">
        <title>Concerted genomic and epigenomic changes stabilize Arabidopsis allopolyploids.</title>
        <authorList>
            <person name="Chen Z."/>
        </authorList>
    </citation>
    <scope>NUCLEOTIDE SEQUENCE [LARGE SCALE GENOMIC DNA]</scope>
    <source>
        <strain evidence="2">Allo738</strain>
        <tissue evidence="2">Leaf</tissue>
    </source>
</reference>
<evidence type="ECO:0000313" key="2">
    <source>
        <dbReference type="EMBL" id="KAG7595004.1"/>
    </source>
</evidence>
<gene>
    <name evidence="2" type="ORF">ISN45_Aa01g037280</name>
</gene>
<evidence type="ECO:0000313" key="3">
    <source>
        <dbReference type="Proteomes" id="UP000694240"/>
    </source>
</evidence>
<evidence type="ECO:0000256" key="1">
    <source>
        <dbReference type="SAM" id="MobiDB-lite"/>
    </source>
</evidence>
<accession>A0A8T2CDE1</accession>
<organism evidence="2 3">
    <name type="scientific">Arabidopsis thaliana x Arabidopsis arenosa</name>
    <dbReference type="NCBI Taxonomy" id="1240361"/>
    <lineage>
        <taxon>Eukaryota</taxon>
        <taxon>Viridiplantae</taxon>
        <taxon>Streptophyta</taxon>
        <taxon>Embryophyta</taxon>
        <taxon>Tracheophyta</taxon>
        <taxon>Spermatophyta</taxon>
        <taxon>Magnoliopsida</taxon>
        <taxon>eudicotyledons</taxon>
        <taxon>Gunneridae</taxon>
        <taxon>Pentapetalae</taxon>
        <taxon>rosids</taxon>
        <taxon>malvids</taxon>
        <taxon>Brassicales</taxon>
        <taxon>Brassicaceae</taxon>
        <taxon>Camelineae</taxon>
        <taxon>Arabidopsis</taxon>
    </lineage>
</organism>